<evidence type="ECO:0000256" key="5">
    <source>
        <dbReference type="ARBA" id="ARBA00023136"/>
    </source>
</evidence>
<feature type="transmembrane region" description="Helical" evidence="6">
    <location>
        <begin position="52"/>
        <end position="70"/>
    </location>
</feature>
<keyword evidence="3 6" id="KW-0812">Transmembrane</keyword>
<comment type="subcellular location">
    <subcellularLocation>
        <location evidence="1">Membrane</location>
        <topology evidence="1">Multi-pass membrane protein</topology>
    </subcellularLocation>
</comment>
<dbReference type="InterPro" id="IPR004307">
    <property type="entry name" value="TspO_MBR"/>
</dbReference>
<evidence type="ECO:0000256" key="1">
    <source>
        <dbReference type="ARBA" id="ARBA00004141"/>
    </source>
</evidence>
<gene>
    <name evidence="7" type="ORF">MSTHT_1561</name>
</gene>
<evidence type="ECO:0000256" key="4">
    <source>
        <dbReference type="ARBA" id="ARBA00022989"/>
    </source>
</evidence>
<dbReference type="Gene3D" id="1.20.1260.100">
    <property type="entry name" value="TspO/MBR protein"/>
    <property type="match status" value="1"/>
</dbReference>
<evidence type="ECO:0000256" key="2">
    <source>
        <dbReference type="ARBA" id="ARBA00007524"/>
    </source>
</evidence>
<protein>
    <submittedName>
        <fullName evidence="7">Benzodiazepine receptor TspO</fullName>
    </submittedName>
</protein>
<dbReference type="FunFam" id="1.20.1260.100:FF:000001">
    <property type="entry name" value="translocator protein 2"/>
    <property type="match status" value="1"/>
</dbReference>
<dbReference type="GO" id="GO:0016020">
    <property type="term" value="C:membrane"/>
    <property type="evidence" value="ECO:0007669"/>
    <property type="project" value="UniProtKB-SubCell"/>
</dbReference>
<keyword evidence="7" id="KW-0675">Receptor</keyword>
<evidence type="ECO:0000256" key="3">
    <source>
        <dbReference type="ARBA" id="ARBA00022692"/>
    </source>
</evidence>
<accession>A0A0E3H916</accession>
<dbReference type="OrthoDB" id="212929at2157"/>
<comment type="similarity">
    <text evidence="2">Belongs to the TspO/BZRP family.</text>
</comment>
<dbReference type="Pfam" id="PF03073">
    <property type="entry name" value="TspO_MBR"/>
    <property type="match status" value="1"/>
</dbReference>
<evidence type="ECO:0000256" key="6">
    <source>
        <dbReference type="SAM" id="Phobius"/>
    </source>
</evidence>
<dbReference type="EMBL" id="CP009501">
    <property type="protein sequence ID" value="AKB13319.1"/>
    <property type="molecule type" value="Genomic_DNA"/>
</dbReference>
<evidence type="ECO:0000313" key="8">
    <source>
        <dbReference type="Proteomes" id="UP000066529"/>
    </source>
</evidence>
<dbReference type="Proteomes" id="UP000066529">
    <property type="component" value="Chromosome"/>
</dbReference>
<dbReference type="GO" id="GO:0033013">
    <property type="term" value="P:tetrapyrrole metabolic process"/>
    <property type="evidence" value="ECO:0007669"/>
    <property type="project" value="UniProtKB-ARBA"/>
</dbReference>
<feature type="transmembrane region" description="Helical" evidence="6">
    <location>
        <begin position="137"/>
        <end position="157"/>
    </location>
</feature>
<dbReference type="RefSeq" id="WP_048167361.1">
    <property type="nucleotide sequence ID" value="NZ_CP009501.1"/>
</dbReference>
<dbReference type="HOGENOM" id="CLU_091805_2_0_2"/>
<dbReference type="InterPro" id="IPR038330">
    <property type="entry name" value="TspO/MBR-related_sf"/>
</dbReference>
<dbReference type="PANTHER" id="PTHR10057:SF0">
    <property type="entry name" value="TRANSLOCATOR PROTEIN"/>
    <property type="match status" value="1"/>
</dbReference>
<reference evidence="7 8" key="1">
    <citation type="submission" date="2014-07" db="EMBL/GenBank/DDBJ databases">
        <title>Methanogenic archaea and the global carbon cycle.</title>
        <authorList>
            <person name="Henriksen J.R."/>
            <person name="Luke J."/>
            <person name="Reinhart S."/>
            <person name="Benedict M.N."/>
            <person name="Youngblut N.D."/>
            <person name="Metcalf M.E."/>
            <person name="Whitaker R.J."/>
            <person name="Metcalf W.W."/>
        </authorList>
    </citation>
    <scope>NUCLEOTIDE SEQUENCE [LARGE SCALE GENOMIC DNA]</scope>
    <source>
        <strain evidence="8">ATCC 43570 / DSM 1825 / OCM 12 / VKM B-1830 / TM-1</strain>
    </source>
</reference>
<dbReference type="CDD" id="cd15904">
    <property type="entry name" value="TSPO_MBR"/>
    <property type="match status" value="1"/>
</dbReference>
<dbReference type="PANTHER" id="PTHR10057">
    <property type="entry name" value="PERIPHERAL-TYPE BENZODIAZEPINE RECEPTOR"/>
    <property type="match status" value="1"/>
</dbReference>
<evidence type="ECO:0000313" key="7">
    <source>
        <dbReference type="EMBL" id="AKB13319.1"/>
    </source>
</evidence>
<feature type="transmembrane region" description="Helical" evidence="6">
    <location>
        <begin position="82"/>
        <end position="101"/>
    </location>
</feature>
<dbReference type="GeneID" id="41603087"/>
<dbReference type="PIRSF" id="PIRSF005859">
    <property type="entry name" value="PBR"/>
    <property type="match status" value="1"/>
</dbReference>
<proteinExistence type="inferred from homology"/>
<organism evidence="7 8">
    <name type="scientific">Methanosarcina thermophila (strain ATCC 43570 / DSM 1825 / OCM 12 / VKM B-1830 / TM-1)</name>
    <dbReference type="NCBI Taxonomy" id="523844"/>
    <lineage>
        <taxon>Archaea</taxon>
        <taxon>Methanobacteriati</taxon>
        <taxon>Methanobacteriota</taxon>
        <taxon>Stenosarchaea group</taxon>
        <taxon>Methanomicrobia</taxon>
        <taxon>Methanosarcinales</taxon>
        <taxon>Methanosarcinaceae</taxon>
        <taxon>Methanosarcina</taxon>
    </lineage>
</organism>
<name>A0A0E3H916_METTT</name>
<dbReference type="KEGG" id="mthr:MSTHT_1561"/>
<dbReference type="AlphaFoldDB" id="A0A0E3H916"/>
<feature type="transmembrane region" description="Helical" evidence="6">
    <location>
        <begin position="107"/>
        <end position="125"/>
    </location>
</feature>
<keyword evidence="4 6" id="KW-1133">Transmembrane helix</keyword>
<sequence length="160" mass="18709">MVKKINFFKLLVSILLCQFVGAIGSVFTATSLENWYPLLQKPTFSPPSWLFFPVWVTLFTLMGISFYLVWEKGLQKEGVKVAMLIFCVQLILNALWSFIFFGLQSPYYAFIEIILLWLAIFLTIVKFMKISKTASYLLLPYILWVSFAMLLNYYLWILNP</sequence>
<keyword evidence="5 6" id="KW-0472">Membrane</keyword>
<dbReference type="PATRIC" id="fig|523844.20.peg.1946"/>